<dbReference type="Proteomes" id="UP000664203">
    <property type="component" value="Unassembled WGS sequence"/>
</dbReference>
<sequence length="307" mass="34819">MASTITAPATIAPHLLRNNHQVQASQPTPKGPAAHDVVAEFNYYKDLGDGSPPAPSYIGKPETFLRPADTRTMLVHDIRGEEDKYALDTTGFQIYRHVSQETAFEDEAEIKRRYYPEVEDILKSATGASEIFIFDHTIRRQSPDRAVTEPANAQTLRGPVQRVHIDQSYKAGPERVQHHLPADAERLLKGRYQIINVWRPIKTIRKDPLGVADAASVPEDDLLPVQLIYPDRVGETFTVRPNLRHRWFYLREQTPGEVMLIKCFDSKLDGRARRAPHSAFVDQGTEDESPRESIEVRALVFHPEDVE</sequence>
<keyword evidence="3" id="KW-1185">Reference proteome</keyword>
<dbReference type="AlphaFoldDB" id="A0A8H3FVH3"/>
<dbReference type="PANTHER" id="PTHR34598">
    <property type="entry name" value="BLL6449 PROTEIN"/>
    <property type="match status" value="1"/>
</dbReference>
<name>A0A8H3FVH3_9LECA</name>
<dbReference type="GO" id="GO:0016491">
    <property type="term" value="F:oxidoreductase activity"/>
    <property type="evidence" value="ECO:0007669"/>
    <property type="project" value="InterPro"/>
</dbReference>
<gene>
    <name evidence="2" type="ORF">ALECFALPRED_004462</name>
</gene>
<reference evidence="2" key="1">
    <citation type="submission" date="2021-03" db="EMBL/GenBank/DDBJ databases">
        <authorList>
            <person name="Tagirdzhanova G."/>
        </authorList>
    </citation>
    <scope>NUCLEOTIDE SEQUENCE</scope>
</reference>
<evidence type="ECO:0000256" key="1">
    <source>
        <dbReference type="ARBA" id="ARBA00023604"/>
    </source>
</evidence>
<dbReference type="PANTHER" id="PTHR34598:SF3">
    <property type="entry name" value="OXIDOREDUCTASE AN1597"/>
    <property type="match status" value="1"/>
</dbReference>
<organism evidence="2 3">
    <name type="scientific">Alectoria fallacina</name>
    <dbReference type="NCBI Taxonomy" id="1903189"/>
    <lineage>
        <taxon>Eukaryota</taxon>
        <taxon>Fungi</taxon>
        <taxon>Dikarya</taxon>
        <taxon>Ascomycota</taxon>
        <taxon>Pezizomycotina</taxon>
        <taxon>Lecanoromycetes</taxon>
        <taxon>OSLEUM clade</taxon>
        <taxon>Lecanoromycetidae</taxon>
        <taxon>Lecanorales</taxon>
        <taxon>Lecanorineae</taxon>
        <taxon>Parmeliaceae</taxon>
        <taxon>Alectoria</taxon>
    </lineage>
</organism>
<comment type="similarity">
    <text evidence="1">Belongs to the asaB hydroxylase/desaturase family.</text>
</comment>
<protein>
    <submittedName>
        <fullName evidence="2">Uncharacterized protein</fullName>
    </submittedName>
</protein>
<dbReference type="OrthoDB" id="412788at2759"/>
<evidence type="ECO:0000313" key="2">
    <source>
        <dbReference type="EMBL" id="CAF9929837.1"/>
    </source>
</evidence>
<dbReference type="EMBL" id="CAJPDR010000274">
    <property type="protein sequence ID" value="CAF9929837.1"/>
    <property type="molecule type" value="Genomic_DNA"/>
</dbReference>
<accession>A0A8H3FVH3</accession>
<evidence type="ECO:0000313" key="3">
    <source>
        <dbReference type="Proteomes" id="UP000664203"/>
    </source>
</evidence>
<proteinExistence type="inferred from homology"/>
<dbReference type="NCBIfam" id="NF041278">
    <property type="entry name" value="CmcJ_NvfI_EfuI"/>
    <property type="match status" value="1"/>
</dbReference>
<dbReference type="InterPro" id="IPR044053">
    <property type="entry name" value="AsaB-like"/>
</dbReference>
<comment type="caution">
    <text evidence="2">The sequence shown here is derived from an EMBL/GenBank/DDBJ whole genome shotgun (WGS) entry which is preliminary data.</text>
</comment>